<accession>M7SCJ0</accession>
<protein>
    <submittedName>
        <fullName evidence="9">Putative deoxyribonuclease-related protein</fullName>
    </submittedName>
</protein>
<dbReference type="HOGENOM" id="CLU_050230_0_2_1"/>
<feature type="domain" description="Heme haloperoxidase family profile" evidence="8">
    <location>
        <begin position="1"/>
        <end position="193"/>
    </location>
</feature>
<keyword evidence="10" id="KW-1185">Reference proteome</keyword>
<name>M7SCJ0_EUTLA</name>
<dbReference type="PROSITE" id="PS51405">
    <property type="entry name" value="HEME_HALOPEROXIDASE"/>
    <property type="match status" value="1"/>
</dbReference>
<dbReference type="GO" id="GO:0046872">
    <property type="term" value="F:metal ion binding"/>
    <property type="evidence" value="ECO:0007669"/>
    <property type="project" value="UniProtKB-KW"/>
</dbReference>
<dbReference type="eggNOG" id="ENOG502SN4Y">
    <property type="taxonomic scope" value="Eukaryota"/>
</dbReference>
<dbReference type="GO" id="GO:0004601">
    <property type="term" value="F:peroxidase activity"/>
    <property type="evidence" value="ECO:0007669"/>
    <property type="project" value="UniProtKB-KW"/>
</dbReference>
<proteinExistence type="inferred from homology"/>
<evidence type="ECO:0000313" key="9">
    <source>
        <dbReference type="EMBL" id="EMR61882.1"/>
    </source>
</evidence>
<dbReference type="InterPro" id="IPR036851">
    <property type="entry name" value="Chloroperoxidase-like_sf"/>
</dbReference>
<comment type="cofactor">
    <cofactor evidence="1">
        <name>heme b</name>
        <dbReference type="ChEBI" id="CHEBI:60344"/>
    </cofactor>
</comment>
<dbReference type="AlphaFoldDB" id="M7SCJ0"/>
<dbReference type="OrthoDB" id="407298at2759"/>
<evidence type="ECO:0000256" key="1">
    <source>
        <dbReference type="ARBA" id="ARBA00001970"/>
    </source>
</evidence>
<evidence type="ECO:0000256" key="5">
    <source>
        <dbReference type="ARBA" id="ARBA00023002"/>
    </source>
</evidence>
<dbReference type="OMA" id="YFEYFFR"/>
<gene>
    <name evidence="9" type="ORF">UCREL1_11192</name>
</gene>
<dbReference type="Pfam" id="PF01328">
    <property type="entry name" value="Peroxidase_2"/>
    <property type="match status" value="1"/>
</dbReference>
<keyword evidence="2" id="KW-0575">Peroxidase</keyword>
<keyword evidence="5" id="KW-0560">Oxidoreductase</keyword>
<organism evidence="9 10">
    <name type="scientific">Eutypa lata (strain UCR-EL1)</name>
    <name type="common">Grapevine dieback disease fungus</name>
    <name type="synonym">Eutypa armeniacae</name>
    <dbReference type="NCBI Taxonomy" id="1287681"/>
    <lineage>
        <taxon>Eukaryota</taxon>
        <taxon>Fungi</taxon>
        <taxon>Dikarya</taxon>
        <taxon>Ascomycota</taxon>
        <taxon>Pezizomycotina</taxon>
        <taxon>Sordariomycetes</taxon>
        <taxon>Xylariomycetidae</taxon>
        <taxon>Xylariales</taxon>
        <taxon>Diatrypaceae</taxon>
        <taxon>Eutypa</taxon>
    </lineage>
</organism>
<keyword evidence="4" id="KW-0479">Metal-binding</keyword>
<dbReference type="SUPFAM" id="SSF47571">
    <property type="entry name" value="Cloroperoxidase"/>
    <property type="match status" value="1"/>
</dbReference>
<dbReference type="KEGG" id="ela:UCREL1_11192"/>
<evidence type="ECO:0000259" key="8">
    <source>
        <dbReference type="PROSITE" id="PS51405"/>
    </source>
</evidence>
<dbReference type="PANTHER" id="PTHR33577">
    <property type="entry name" value="STERIGMATOCYSTIN BIOSYNTHESIS PEROXIDASE STCC-RELATED"/>
    <property type="match status" value="1"/>
</dbReference>
<sequence>MNTLANHDFVPHNGRNITEPILVKACMDAFNIARDFAVGIFQNGIIVNPVPNSTFFNLDMLHATHGVIEHDGSLSRRDAVFDPTNPFDEGTFSNLLKYFGCAKTFNITTLANARSRHAFDMSLINPDFTILEGAVPVIMGENANMLAIWGHPELQIGNLEYMEYFFRNERLPVELGWSPSPVEIGPTIGQIVEDMIAQSPPDVPLTYDPQGVGA</sequence>
<evidence type="ECO:0000256" key="2">
    <source>
        <dbReference type="ARBA" id="ARBA00022559"/>
    </source>
</evidence>
<evidence type="ECO:0000256" key="3">
    <source>
        <dbReference type="ARBA" id="ARBA00022617"/>
    </source>
</evidence>
<dbReference type="InterPro" id="IPR000028">
    <property type="entry name" value="Chloroperoxidase"/>
</dbReference>
<evidence type="ECO:0000256" key="6">
    <source>
        <dbReference type="ARBA" id="ARBA00023004"/>
    </source>
</evidence>
<comment type="similarity">
    <text evidence="7">Belongs to the chloroperoxidase family.</text>
</comment>
<evidence type="ECO:0000313" key="10">
    <source>
        <dbReference type="Proteomes" id="UP000012174"/>
    </source>
</evidence>
<reference evidence="10" key="1">
    <citation type="journal article" date="2013" name="Genome Announc.">
        <title>Draft genome sequence of the grapevine dieback fungus Eutypa lata UCR-EL1.</title>
        <authorList>
            <person name="Blanco-Ulate B."/>
            <person name="Rolshausen P.E."/>
            <person name="Cantu D."/>
        </authorList>
    </citation>
    <scope>NUCLEOTIDE SEQUENCE [LARGE SCALE GENOMIC DNA]</scope>
    <source>
        <strain evidence="10">UCR-EL1</strain>
    </source>
</reference>
<dbReference type="PANTHER" id="PTHR33577:SF9">
    <property type="entry name" value="PEROXIDASE STCC"/>
    <property type="match status" value="1"/>
</dbReference>
<evidence type="ECO:0000256" key="4">
    <source>
        <dbReference type="ARBA" id="ARBA00022723"/>
    </source>
</evidence>
<dbReference type="Gene3D" id="1.10.489.10">
    <property type="entry name" value="Chloroperoxidase-like"/>
    <property type="match status" value="1"/>
</dbReference>
<dbReference type="Proteomes" id="UP000012174">
    <property type="component" value="Unassembled WGS sequence"/>
</dbReference>
<keyword evidence="3" id="KW-0349">Heme</keyword>
<evidence type="ECO:0000256" key="7">
    <source>
        <dbReference type="ARBA" id="ARBA00025795"/>
    </source>
</evidence>
<keyword evidence="6" id="KW-0408">Iron</keyword>
<dbReference type="EMBL" id="KB707524">
    <property type="protein sequence ID" value="EMR61882.1"/>
    <property type="molecule type" value="Genomic_DNA"/>
</dbReference>